<evidence type="ECO:0000313" key="2">
    <source>
        <dbReference type="Proteomes" id="UP000587524"/>
    </source>
</evidence>
<evidence type="ECO:0000313" key="1">
    <source>
        <dbReference type="EMBL" id="MBA9023683.1"/>
    </source>
</evidence>
<accession>A0ABR6CGF0</accession>
<protein>
    <submittedName>
        <fullName evidence="1">Uncharacterized protein</fullName>
    </submittedName>
</protein>
<name>A0ABR6CGF0_9HYPH</name>
<sequence length="117" mass="13377">MAELLRSESDTDHRYRVTRIPRGYLVSCAQKGETGLMLGPSEWLYRTQEAAERGLDLVMLMNGWWTAMTRGYPVGDLPARCEIAAAEHKRAVERLSDQPLIGREVAELRENEENDDR</sequence>
<dbReference type="Proteomes" id="UP000587524">
    <property type="component" value="Unassembled WGS sequence"/>
</dbReference>
<dbReference type="RefSeq" id="WP_182575757.1">
    <property type="nucleotide sequence ID" value="NZ_JACJHY010000038.1"/>
</dbReference>
<keyword evidence="2" id="KW-1185">Reference proteome</keyword>
<comment type="caution">
    <text evidence="1">The sequence shown here is derived from an EMBL/GenBank/DDBJ whole genome shotgun (WGS) entry which is preliminary data.</text>
</comment>
<gene>
    <name evidence="1" type="ORF">HNQ97_005711</name>
</gene>
<dbReference type="EMBL" id="JACJHZ010000038">
    <property type="protein sequence ID" value="MBA9023683.1"/>
    <property type="molecule type" value="Genomic_DNA"/>
</dbReference>
<reference evidence="1 2" key="1">
    <citation type="submission" date="2020-08" db="EMBL/GenBank/DDBJ databases">
        <title>Genomic Encyclopedia of Type Strains, Phase IV (KMG-IV): sequencing the most valuable type-strain genomes for metagenomic binning, comparative biology and taxonomic classification.</title>
        <authorList>
            <person name="Goeker M."/>
        </authorList>
    </citation>
    <scope>NUCLEOTIDE SEQUENCE [LARGE SCALE GENOMIC DNA]</scope>
    <source>
        <strain evidence="1 2">DSM 17455</strain>
    </source>
</reference>
<proteinExistence type="predicted"/>
<organism evidence="1 2">
    <name type="scientific">Aminobacter ciceronei</name>
    <dbReference type="NCBI Taxonomy" id="150723"/>
    <lineage>
        <taxon>Bacteria</taxon>
        <taxon>Pseudomonadati</taxon>
        <taxon>Pseudomonadota</taxon>
        <taxon>Alphaproteobacteria</taxon>
        <taxon>Hyphomicrobiales</taxon>
        <taxon>Phyllobacteriaceae</taxon>
        <taxon>Aminobacter</taxon>
    </lineage>
</organism>